<dbReference type="Proteomes" id="UP000095468">
    <property type="component" value="Unassembled WGS sequence"/>
</dbReference>
<feature type="domain" description="EamA" evidence="8">
    <location>
        <begin position="39"/>
        <end position="169"/>
    </location>
</feature>
<feature type="transmembrane region" description="Helical" evidence="7">
    <location>
        <begin position="66"/>
        <end position="85"/>
    </location>
</feature>
<dbReference type="SUPFAM" id="SSF103481">
    <property type="entry name" value="Multidrug resistance efflux transporter EmrE"/>
    <property type="match status" value="2"/>
</dbReference>
<evidence type="ECO:0000256" key="2">
    <source>
        <dbReference type="ARBA" id="ARBA00007362"/>
    </source>
</evidence>
<evidence type="ECO:0000259" key="8">
    <source>
        <dbReference type="Pfam" id="PF00892"/>
    </source>
</evidence>
<evidence type="ECO:0000313" key="9">
    <source>
        <dbReference type="EMBL" id="CUN87858.1"/>
    </source>
</evidence>
<evidence type="ECO:0000256" key="4">
    <source>
        <dbReference type="ARBA" id="ARBA00022692"/>
    </source>
</evidence>
<proteinExistence type="inferred from homology"/>
<comment type="subcellular location">
    <subcellularLocation>
        <location evidence="1">Cell membrane</location>
        <topology evidence="1">Multi-pass membrane protein</topology>
    </subcellularLocation>
</comment>
<feature type="transmembrane region" description="Helical" evidence="7">
    <location>
        <begin position="127"/>
        <end position="146"/>
    </location>
</feature>
<dbReference type="AlphaFoldDB" id="A0A174AK41"/>
<evidence type="ECO:0000256" key="6">
    <source>
        <dbReference type="ARBA" id="ARBA00023136"/>
    </source>
</evidence>
<evidence type="ECO:0000313" key="10">
    <source>
        <dbReference type="Proteomes" id="UP000095468"/>
    </source>
</evidence>
<evidence type="ECO:0000256" key="7">
    <source>
        <dbReference type="SAM" id="Phobius"/>
    </source>
</evidence>
<evidence type="ECO:0000256" key="3">
    <source>
        <dbReference type="ARBA" id="ARBA00022475"/>
    </source>
</evidence>
<feature type="transmembrane region" description="Helical" evidence="7">
    <location>
        <begin position="37"/>
        <end position="54"/>
    </location>
</feature>
<keyword evidence="6 7" id="KW-0472">Membrane</keyword>
<dbReference type="PANTHER" id="PTHR42920">
    <property type="entry name" value="OS03G0707200 PROTEIN-RELATED"/>
    <property type="match status" value="1"/>
</dbReference>
<accession>A0A174AK41</accession>
<keyword evidence="5 7" id="KW-1133">Transmembrane helix</keyword>
<dbReference type="InterPro" id="IPR000620">
    <property type="entry name" value="EamA_dom"/>
</dbReference>
<keyword evidence="4 7" id="KW-0812">Transmembrane</keyword>
<dbReference type="InterPro" id="IPR051258">
    <property type="entry name" value="Diverse_Substrate_Transporter"/>
</dbReference>
<dbReference type="PANTHER" id="PTHR42920:SF5">
    <property type="entry name" value="EAMA DOMAIN-CONTAINING PROTEIN"/>
    <property type="match status" value="1"/>
</dbReference>
<feature type="transmembrane region" description="Helical" evidence="7">
    <location>
        <begin position="239"/>
        <end position="258"/>
    </location>
</feature>
<sequence>MAQYAANEIENMPDSPVAREDLGAGGTSRGAGARSPFFWKVLLLSVAVIWGYSFTTMKDALDTIPVFELLYIRFLPASLVMFAIFHKRIIAHFNARNLIVGLGMGALMWGAYGLQTIGLAQTTAGKSAFLTGTYCILVPFASYVLSGEKLTRYNLGAALLCLAGIGLVALDSVEFNVGDVITLGGAVFFAIQMAVTAKYGRKMDINVITFWMFVGNGVLSLISSLLFETQAPLSVWTPSFIGVMAFLSVGCTCVALLIQNVGLAHVPASTGSLLLSMESPSGVLFSVLLMGEALTSRLLAGFALIFLSIILSETHFDFLRRKPRPQL</sequence>
<evidence type="ECO:0000256" key="1">
    <source>
        <dbReference type="ARBA" id="ARBA00004651"/>
    </source>
</evidence>
<dbReference type="RefSeq" id="WP_055285957.1">
    <property type="nucleotide sequence ID" value="NZ_CYYP01000005.1"/>
</dbReference>
<organism evidence="9 10">
    <name type="scientific">Collinsella aerofaciens</name>
    <dbReference type="NCBI Taxonomy" id="74426"/>
    <lineage>
        <taxon>Bacteria</taxon>
        <taxon>Bacillati</taxon>
        <taxon>Actinomycetota</taxon>
        <taxon>Coriobacteriia</taxon>
        <taxon>Coriobacteriales</taxon>
        <taxon>Coriobacteriaceae</taxon>
        <taxon>Collinsella</taxon>
    </lineage>
</organism>
<dbReference type="InterPro" id="IPR037185">
    <property type="entry name" value="EmrE-like"/>
</dbReference>
<reference evidence="9 10" key="1">
    <citation type="submission" date="2015-09" db="EMBL/GenBank/DDBJ databases">
        <authorList>
            <consortium name="Pathogen Informatics"/>
        </authorList>
    </citation>
    <scope>NUCLEOTIDE SEQUENCE [LARGE SCALE GENOMIC DNA]</scope>
    <source>
        <strain evidence="9 10">2789STDY5608823</strain>
    </source>
</reference>
<feature type="transmembrane region" description="Helical" evidence="7">
    <location>
        <begin position="176"/>
        <end position="195"/>
    </location>
</feature>
<feature type="transmembrane region" description="Helical" evidence="7">
    <location>
        <begin position="297"/>
        <end position="319"/>
    </location>
</feature>
<feature type="transmembrane region" description="Helical" evidence="7">
    <location>
        <begin position="270"/>
        <end position="291"/>
    </location>
</feature>
<feature type="transmembrane region" description="Helical" evidence="7">
    <location>
        <begin position="207"/>
        <end position="227"/>
    </location>
</feature>
<dbReference type="EMBL" id="CYYP01000005">
    <property type="protein sequence ID" value="CUN87858.1"/>
    <property type="molecule type" value="Genomic_DNA"/>
</dbReference>
<comment type="similarity">
    <text evidence="2">Belongs to the EamA transporter family.</text>
</comment>
<dbReference type="Pfam" id="PF00892">
    <property type="entry name" value="EamA"/>
    <property type="match status" value="2"/>
</dbReference>
<dbReference type="GO" id="GO:0005886">
    <property type="term" value="C:plasma membrane"/>
    <property type="evidence" value="ECO:0007669"/>
    <property type="project" value="UniProtKB-SubCell"/>
</dbReference>
<keyword evidence="3" id="KW-1003">Cell membrane</keyword>
<feature type="domain" description="EamA" evidence="8">
    <location>
        <begin position="178"/>
        <end position="312"/>
    </location>
</feature>
<feature type="transmembrane region" description="Helical" evidence="7">
    <location>
        <begin position="153"/>
        <end position="170"/>
    </location>
</feature>
<feature type="transmembrane region" description="Helical" evidence="7">
    <location>
        <begin position="97"/>
        <end position="115"/>
    </location>
</feature>
<name>A0A174AK41_9ACTN</name>
<evidence type="ECO:0000256" key="5">
    <source>
        <dbReference type="ARBA" id="ARBA00022989"/>
    </source>
</evidence>
<gene>
    <name evidence="9" type="primary">yijE_1</name>
    <name evidence="9" type="ORF">ERS852381_00784</name>
</gene>
<protein>
    <submittedName>
        <fullName evidence="9">Uncharacterized inner membrane transporter yiJE</fullName>
    </submittedName>
</protein>